<dbReference type="GO" id="GO:0004526">
    <property type="term" value="F:ribonuclease P activity"/>
    <property type="evidence" value="ECO:0007669"/>
    <property type="project" value="UniProtKB-UniRule"/>
</dbReference>
<comment type="catalytic activity">
    <reaction evidence="6">
        <text>Endonucleolytic cleavage of RNA, removing 5'-extranucleotides from tRNA precursor.</text>
        <dbReference type="EC" id="3.1.26.5"/>
    </reaction>
</comment>
<dbReference type="GO" id="GO:0000049">
    <property type="term" value="F:tRNA binding"/>
    <property type="evidence" value="ECO:0007669"/>
    <property type="project" value="UniProtKB-UniRule"/>
</dbReference>
<protein>
    <recommendedName>
        <fullName evidence="6 7">Ribonuclease P protein component</fullName>
        <shortName evidence="6">RNase P protein</shortName>
        <shortName evidence="6">RNaseP protein</shortName>
        <ecNumber evidence="6 7">3.1.26.5</ecNumber>
    </recommendedName>
    <alternativeName>
        <fullName evidence="6">Protein C5</fullName>
    </alternativeName>
</protein>
<evidence type="ECO:0000313" key="9">
    <source>
        <dbReference type="Proteomes" id="UP000010816"/>
    </source>
</evidence>
<dbReference type="NCBIfam" id="TIGR00188">
    <property type="entry name" value="rnpA"/>
    <property type="match status" value="1"/>
</dbReference>
<dbReference type="HAMAP" id="MF_00227">
    <property type="entry name" value="RNase_P"/>
    <property type="match status" value="1"/>
</dbReference>
<reference evidence="8 9" key="1">
    <citation type="submission" date="2011-09" db="EMBL/GenBank/DDBJ databases">
        <title>Complete sequence of chromosome of Thioflavicoccus mobilis 8321.</title>
        <authorList>
            <consortium name="US DOE Joint Genome Institute"/>
            <person name="Lucas S."/>
            <person name="Han J."/>
            <person name="Lapidus A."/>
            <person name="Cheng J.-F."/>
            <person name="Goodwin L."/>
            <person name="Pitluck S."/>
            <person name="Peters L."/>
            <person name="Ovchinnikova G."/>
            <person name="Lu M."/>
            <person name="Detter J.C."/>
            <person name="Han C."/>
            <person name="Tapia R."/>
            <person name="Land M."/>
            <person name="Hauser L."/>
            <person name="Kyrpides N."/>
            <person name="Ivanova N."/>
            <person name="Pagani I."/>
            <person name="Vogl K."/>
            <person name="Liu Z."/>
            <person name="Imhoff J."/>
            <person name="Thiel V."/>
            <person name="Frigaard N.-U."/>
            <person name="Bryant D."/>
            <person name="Woyke T."/>
        </authorList>
    </citation>
    <scope>NUCLEOTIDE SEQUENCE [LARGE SCALE GENOMIC DNA]</scope>
    <source>
        <strain evidence="8 9">8321</strain>
    </source>
</reference>
<keyword evidence="2 6" id="KW-0540">Nuclease</keyword>
<dbReference type="Pfam" id="PF00825">
    <property type="entry name" value="Ribonuclease_P"/>
    <property type="match status" value="1"/>
</dbReference>
<dbReference type="InterPro" id="IPR020568">
    <property type="entry name" value="Ribosomal_Su5_D2-typ_SF"/>
</dbReference>
<keyword evidence="9" id="KW-1185">Reference proteome</keyword>
<dbReference type="EC" id="3.1.26.5" evidence="6 7"/>
<dbReference type="HOGENOM" id="CLU_117179_11_0_6"/>
<evidence type="ECO:0000256" key="7">
    <source>
        <dbReference type="NCBIfam" id="TIGR00188"/>
    </source>
</evidence>
<keyword evidence="4 6" id="KW-0378">Hydrolase</keyword>
<dbReference type="GO" id="GO:0042781">
    <property type="term" value="F:3'-tRNA processing endoribonuclease activity"/>
    <property type="evidence" value="ECO:0007669"/>
    <property type="project" value="TreeGrafter"/>
</dbReference>
<dbReference type="EMBL" id="CP003051">
    <property type="protein sequence ID" value="AGA88880.1"/>
    <property type="molecule type" value="Genomic_DNA"/>
</dbReference>
<dbReference type="AlphaFoldDB" id="L0GU26"/>
<dbReference type="Gene3D" id="3.30.230.10">
    <property type="match status" value="1"/>
</dbReference>
<dbReference type="STRING" id="765912.Thimo_0002"/>
<organism evidence="8 9">
    <name type="scientific">Thioflavicoccus mobilis 8321</name>
    <dbReference type="NCBI Taxonomy" id="765912"/>
    <lineage>
        <taxon>Bacteria</taxon>
        <taxon>Pseudomonadati</taxon>
        <taxon>Pseudomonadota</taxon>
        <taxon>Gammaproteobacteria</taxon>
        <taxon>Chromatiales</taxon>
        <taxon>Chromatiaceae</taxon>
        <taxon>Thioflavicoccus</taxon>
    </lineage>
</organism>
<evidence type="ECO:0000256" key="3">
    <source>
        <dbReference type="ARBA" id="ARBA00022759"/>
    </source>
</evidence>
<comment type="subunit">
    <text evidence="6">Consists of a catalytic RNA component (M1 or rnpB) and a protein subunit.</text>
</comment>
<evidence type="ECO:0000313" key="8">
    <source>
        <dbReference type="EMBL" id="AGA88880.1"/>
    </source>
</evidence>
<name>L0GU26_9GAMM</name>
<dbReference type="GO" id="GO:0030677">
    <property type="term" value="C:ribonuclease P complex"/>
    <property type="evidence" value="ECO:0007669"/>
    <property type="project" value="TreeGrafter"/>
</dbReference>
<dbReference type="InterPro" id="IPR000100">
    <property type="entry name" value="RNase_P"/>
</dbReference>
<evidence type="ECO:0000256" key="6">
    <source>
        <dbReference type="HAMAP-Rule" id="MF_00227"/>
    </source>
</evidence>
<accession>L0GU26</accession>
<sequence>MRKAERDSPCKRRGADRSFPKSARLISSKAFRDVFAESITNSDPFFVVRARPNLAETARLGIAVSKKCARRSVDRSRIKRIIRESFRWVRNDLPVMDYVVIARHAAVKRTNPRLFESLRSHWTKFSEPDA</sequence>
<dbReference type="GO" id="GO:0001682">
    <property type="term" value="P:tRNA 5'-leader removal"/>
    <property type="evidence" value="ECO:0007669"/>
    <property type="project" value="UniProtKB-UniRule"/>
</dbReference>
<proteinExistence type="inferred from homology"/>
<evidence type="ECO:0000256" key="1">
    <source>
        <dbReference type="ARBA" id="ARBA00022694"/>
    </source>
</evidence>
<dbReference type="Proteomes" id="UP000010816">
    <property type="component" value="Chromosome"/>
</dbReference>
<comment type="function">
    <text evidence="6">RNaseP catalyzes the removal of the 5'-leader sequence from pre-tRNA to produce the mature 5'-terminus. It can also cleave other RNA substrates such as 4.5S RNA. The protein component plays an auxiliary but essential role in vivo by binding to the 5'-leader sequence and broadening the substrate specificity of the ribozyme.</text>
</comment>
<dbReference type="PANTHER" id="PTHR33992:SF1">
    <property type="entry name" value="RIBONUCLEASE P PROTEIN COMPONENT"/>
    <property type="match status" value="1"/>
</dbReference>
<dbReference type="eggNOG" id="COG0594">
    <property type="taxonomic scope" value="Bacteria"/>
</dbReference>
<evidence type="ECO:0000256" key="5">
    <source>
        <dbReference type="ARBA" id="ARBA00022884"/>
    </source>
</evidence>
<gene>
    <name evidence="6" type="primary">rnpA</name>
    <name evidence="8" type="ORF">Thimo_0002</name>
</gene>
<keyword evidence="5 6" id="KW-0694">RNA-binding</keyword>
<comment type="similarity">
    <text evidence="6">Belongs to the RnpA family.</text>
</comment>
<evidence type="ECO:0000256" key="2">
    <source>
        <dbReference type="ARBA" id="ARBA00022722"/>
    </source>
</evidence>
<evidence type="ECO:0000256" key="4">
    <source>
        <dbReference type="ARBA" id="ARBA00022801"/>
    </source>
</evidence>
<dbReference type="SUPFAM" id="SSF54211">
    <property type="entry name" value="Ribosomal protein S5 domain 2-like"/>
    <property type="match status" value="1"/>
</dbReference>
<keyword evidence="1 6" id="KW-0819">tRNA processing</keyword>
<keyword evidence="3 6" id="KW-0255">Endonuclease</keyword>
<dbReference type="KEGG" id="tmb:Thimo_0002"/>
<dbReference type="InterPro" id="IPR014721">
    <property type="entry name" value="Ribsml_uS5_D2-typ_fold_subgr"/>
</dbReference>
<dbReference type="PANTHER" id="PTHR33992">
    <property type="entry name" value="RIBONUCLEASE P PROTEIN COMPONENT"/>
    <property type="match status" value="1"/>
</dbReference>